<dbReference type="PANTHER" id="PTHR30026">
    <property type="entry name" value="OUTER MEMBRANE PROTEIN TOLC"/>
    <property type="match status" value="1"/>
</dbReference>
<accession>A0ABM6Q6Z8</accession>
<evidence type="ECO:0000256" key="1">
    <source>
        <dbReference type="ARBA" id="ARBA00004442"/>
    </source>
</evidence>
<keyword evidence="3" id="KW-0812">Transmembrane</keyword>
<evidence type="ECO:0000256" key="4">
    <source>
        <dbReference type="ARBA" id="ARBA00023136"/>
    </source>
</evidence>
<sequence>MLGLLKLPSKKAPTTVLLAMLLSGCAVVTEPLTIGERQKLMIDTMKAVQEQELEPNQVVTLHEAMARALIYNFETRLDALEEDISKDRIAAGYWDFLPQAIASAGVSRRSNVQASNSYSVTTGRESLETSSSSDQTRETADLRFAWNVLDFGVNYYTVKQTANQSLMAQERHKRVVRELLQDVRAAYWRAVASERLLVDVTQMLERVNTAIVTADRIQNDRLQNPLDILSYKRELYDKLLQLRTIRKGLLQSKMELAKLMNIVPSTNYRLEVPEESPEPVTDIGASPDNLALIALQSRPEIIEAGYNQRIAALEIKKSIARMFPGIEFSTSLNFDSNQYLLNQSWNEVGLKVSWNLLNFLRGNSEVEMAEKQEKVSLLRRQTLGMAVMAQVNIAFLDYEEAVTTYSTTNSLAEINEQIETIQRNQGGSRNLGELQLIKLELDSLVAKLRRDEQYAQVQNAMGRLMYSSGVNIYNDLPSTREVGVLTAALQDAEDAWVRNGMFKRQYFTQISQDEDSTADATLPGDRTDDLAQTEKAAMNSEDDAAAAAIVSSVPTTPDL</sequence>
<keyword evidence="2" id="KW-1134">Transmembrane beta strand</keyword>
<gene>
    <name evidence="7" type="ORF">CSC3H3_02595</name>
</gene>
<keyword evidence="4" id="KW-0472">Membrane</keyword>
<dbReference type="RefSeq" id="WP_101283507.1">
    <property type="nucleotide sequence ID" value="NZ_CP024199.1"/>
</dbReference>
<proteinExistence type="predicted"/>
<dbReference type="InterPro" id="IPR051906">
    <property type="entry name" value="TolC-like"/>
</dbReference>
<dbReference type="Proteomes" id="UP000233458">
    <property type="component" value="Chromosome"/>
</dbReference>
<organism evidence="7 8">
    <name type="scientific">Thalassospira marina</name>
    <dbReference type="NCBI Taxonomy" id="2048283"/>
    <lineage>
        <taxon>Bacteria</taxon>
        <taxon>Pseudomonadati</taxon>
        <taxon>Pseudomonadota</taxon>
        <taxon>Alphaproteobacteria</taxon>
        <taxon>Rhodospirillales</taxon>
        <taxon>Thalassospiraceae</taxon>
        <taxon>Thalassospira</taxon>
    </lineage>
</organism>
<reference evidence="7 8" key="1">
    <citation type="submission" date="2017-10" db="EMBL/GenBank/DDBJ databases">
        <title>Biodiversity and function of Thalassospira species in the particle-attached aromatic-hydrocarbon-degrading consortia from the surface seawater of the China South Sea.</title>
        <authorList>
            <person name="Dong C."/>
            <person name="Liu R."/>
            <person name="Shao Z."/>
        </authorList>
    </citation>
    <scope>NUCLEOTIDE SEQUENCE [LARGE SCALE GENOMIC DNA]</scope>
    <source>
        <strain evidence="7 8">CSC3H3</strain>
    </source>
</reference>
<dbReference type="EMBL" id="CP024199">
    <property type="protein sequence ID" value="AUG51721.1"/>
    <property type="molecule type" value="Genomic_DNA"/>
</dbReference>
<comment type="subcellular location">
    <subcellularLocation>
        <location evidence="1">Cell outer membrane</location>
    </subcellularLocation>
</comment>
<dbReference type="Gene3D" id="1.20.1600.10">
    <property type="entry name" value="Outer membrane efflux proteins (OEP)"/>
    <property type="match status" value="1"/>
</dbReference>
<evidence type="ECO:0000256" key="6">
    <source>
        <dbReference type="SAM" id="MobiDB-lite"/>
    </source>
</evidence>
<dbReference type="PANTHER" id="PTHR30026:SF20">
    <property type="entry name" value="OUTER MEMBRANE PROTEIN TOLC"/>
    <property type="match status" value="1"/>
</dbReference>
<dbReference type="SUPFAM" id="SSF56954">
    <property type="entry name" value="Outer membrane efflux proteins (OEP)"/>
    <property type="match status" value="1"/>
</dbReference>
<keyword evidence="5" id="KW-0998">Cell outer membrane</keyword>
<evidence type="ECO:0000256" key="2">
    <source>
        <dbReference type="ARBA" id="ARBA00022452"/>
    </source>
</evidence>
<feature type="region of interest" description="Disordered" evidence="6">
    <location>
        <begin position="115"/>
        <end position="134"/>
    </location>
</feature>
<evidence type="ECO:0000256" key="5">
    <source>
        <dbReference type="ARBA" id="ARBA00023237"/>
    </source>
</evidence>
<evidence type="ECO:0000256" key="3">
    <source>
        <dbReference type="ARBA" id="ARBA00022692"/>
    </source>
</evidence>
<evidence type="ECO:0000313" key="7">
    <source>
        <dbReference type="EMBL" id="AUG51721.1"/>
    </source>
</evidence>
<evidence type="ECO:0000313" key="8">
    <source>
        <dbReference type="Proteomes" id="UP000233458"/>
    </source>
</evidence>
<name>A0ABM6Q6Z8_9PROT</name>
<protein>
    <submittedName>
        <fullName evidence="7">Transporter</fullName>
    </submittedName>
</protein>
<dbReference type="PROSITE" id="PS51257">
    <property type="entry name" value="PROKAR_LIPOPROTEIN"/>
    <property type="match status" value="1"/>
</dbReference>
<keyword evidence="8" id="KW-1185">Reference proteome</keyword>